<protein>
    <submittedName>
        <fullName evidence="2">Uncharacterized protein</fullName>
    </submittedName>
</protein>
<dbReference type="WBParaSite" id="MBELARI_LOCUS7984">
    <property type="protein sequence ID" value="MBELARI_LOCUS7984"/>
    <property type="gene ID" value="MBELARI_LOCUS7984"/>
</dbReference>
<proteinExistence type="predicted"/>
<dbReference type="InterPro" id="IPR036397">
    <property type="entry name" value="RNaseH_sf"/>
</dbReference>
<dbReference type="InterPro" id="IPR012337">
    <property type="entry name" value="RNaseH-like_sf"/>
</dbReference>
<evidence type="ECO:0000313" key="2">
    <source>
        <dbReference type="WBParaSite" id="MBELARI_LOCUS7984"/>
    </source>
</evidence>
<name>A0AAF3FLG2_9BILA</name>
<organism evidence="1 2">
    <name type="scientific">Mesorhabditis belari</name>
    <dbReference type="NCBI Taxonomy" id="2138241"/>
    <lineage>
        <taxon>Eukaryota</taxon>
        <taxon>Metazoa</taxon>
        <taxon>Ecdysozoa</taxon>
        <taxon>Nematoda</taxon>
        <taxon>Chromadorea</taxon>
        <taxon>Rhabditida</taxon>
        <taxon>Rhabditina</taxon>
        <taxon>Rhabditomorpha</taxon>
        <taxon>Rhabditoidea</taxon>
        <taxon>Rhabditidae</taxon>
        <taxon>Mesorhabditinae</taxon>
        <taxon>Mesorhabditis</taxon>
    </lineage>
</organism>
<sequence length="98" mass="11193">MPDDFPLKLSVNISEWYKQGDNNVAETYAAIVALKYLFNTGHGDKKIDVKTDSGSLIVGLGKENKDERHELNANVATNHFITHQWWEFSYSLHTRIEA</sequence>
<reference evidence="2" key="1">
    <citation type="submission" date="2024-02" db="UniProtKB">
        <authorList>
            <consortium name="WormBaseParasite"/>
        </authorList>
    </citation>
    <scope>IDENTIFICATION</scope>
</reference>
<dbReference type="SUPFAM" id="SSF53098">
    <property type="entry name" value="Ribonuclease H-like"/>
    <property type="match status" value="1"/>
</dbReference>
<dbReference type="Proteomes" id="UP000887575">
    <property type="component" value="Unassembled WGS sequence"/>
</dbReference>
<dbReference type="Gene3D" id="3.30.420.10">
    <property type="entry name" value="Ribonuclease H-like superfamily/Ribonuclease H"/>
    <property type="match status" value="1"/>
</dbReference>
<accession>A0AAF3FLG2</accession>
<keyword evidence="1" id="KW-1185">Reference proteome</keyword>
<dbReference type="AlphaFoldDB" id="A0AAF3FLG2"/>
<dbReference type="GO" id="GO:0003676">
    <property type="term" value="F:nucleic acid binding"/>
    <property type="evidence" value="ECO:0007669"/>
    <property type="project" value="InterPro"/>
</dbReference>
<evidence type="ECO:0000313" key="1">
    <source>
        <dbReference type="Proteomes" id="UP000887575"/>
    </source>
</evidence>